<dbReference type="EMBL" id="KE123957">
    <property type="protein sequence ID" value="EPB88091.1"/>
    <property type="molecule type" value="Genomic_DNA"/>
</dbReference>
<accession>S2JCT2</accession>
<dbReference type="InParanoid" id="S2JCT2"/>
<sequence length="454" mass="52534">MASLLKNETYHELNDLHLKKANSDWLINQEARYAVFQIYLKPNVSSRPFAAQLLDHNDLLGPNCKSKHYREDCLTAHPVPPHLDAIDIAAWTFFWALSLTMIQRNVIYRFINTCIPHQALLHRLFPQIHLSPMCVQNIITEFLWPTVSIQDIKHFLLFLDFYTIRYSQKPRAPSHVVVFITLANIWKAHYRWVFNQQTVLPSSTLSSIRLGIQKMIDEDQVYSQLYSKDDYNSSIPDSNCYHKQVCVKLFESDNSNKLTFVLAHQPIVLHQKNLPSGVSVNPQLTLPPAALQRISLNLRNETLTKHRASSTHTLLTHCRPTICIDPILWLPMTQGERSRCLRWRLGWLPSGHSTFCPLHPDRSLTKSHAIKCLQMHRRLMTPETITDPLSFLLNLLPTRRPKSPSKAIPWNIRWPAICTILFELDYLQHSKIPPSPPINLGQRLLNWFPSPPST</sequence>
<organism evidence="1 2">
    <name type="scientific">Mucor circinelloides f. circinelloides (strain 1006PhL)</name>
    <name type="common">Mucormycosis agent</name>
    <name type="synonym">Calyptromyces circinelloides</name>
    <dbReference type="NCBI Taxonomy" id="1220926"/>
    <lineage>
        <taxon>Eukaryota</taxon>
        <taxon>Fungi</taxon>
        <taxon>Fungi incertae sedis</taxon>
        <taxon>Mucoromycota</taxon>
        <taxon>Mucoromycotina</taxon>
        <taxon>Mucoromycetes</taxon>
        <taxon>Mucorales</taxon>
        <taxon>Mucorineae</taxon>
        <taxon>Mucoraceae</taxon>
        <taxon>Mucor</taxon>
    </lineage>
</organism>
<protein>
    <submittedName>
        <fullName evidence="1">Uncharacterized protein</fullName>
    </submittedName>
</protein>
<dbReference type="Proteomes" id="UP000014254">
    <property type="component" value="Unassembled WGS sequence"/>
</dbReference>
<name>S2JCT2_MUCC1</name>
<keyword evidence="2" id="KW-1185">Reference proteome</keyword>
<evidence type="ECO:0000313" key="2">
    <source>
        <dbReference type="Proteomes" id="UP000014254"/>
    </source>
</evidence>
<dbReference type="eggNOG" id="ENOG502TA9T">
    <property type="taxonomic scope" value="Eukaryota"/>
</dbReference>
<gene>
    <name evidence="1" type="ORF">HMPREF1544_05153</name>
</gene>
<evidence type="ECO:0000313" key="1">
    <source>
        <dbReference type="EMBL" id="EPB88091.1"/>
    </source>
</evidence>
<proteinExistence type="predicted"/>
<dbReference type="VEuPathDB" id="FungiDB:HMPREF1544_05153"/>
<dbReference type="AlphaFoldDB" id="S2JCT2"/>
<reference evidence="2" key="1">
    <citation type="submission" date="2013-05" db="EMBL/GenBank/DDBJ databases">
        <title>The Genome sequence of Mucor circinelloides f. circinelloides 1006PhL.</title>
        <authorList>
            <consortium name="The Broad Institute Genomics Platform"/>
            <person name="Cuomo C."/>
            <person name="Earl A."/>
            <person name="Findley K."/>
            <person name="Lee S.C."/>
            <person name="Walker B."/>
            <person name="Young S."/>
            <person name="Zeng Q."/>
            <person name="Gargeya S."/>
            <person name="Fitzgerald M."/>
            <person name="Haas B."/>
            <person name="Abouelleil A."/>
            <person name="Allen A.W."/>
            <person name="Alvarado L."/>
            <person name="Arachchi H.M."/>
            <person name="Berlin A.M."/>
            <person name="Chapman S.B."/>
            <person name="Gainer-Dewar J."/>
            <person name="Goldberg J."/>
            <person name="Griggs A."/>
            <person name="Gujja S."/>
            <person name="Hansen M."/>
            <person name="Howarth C."/>
            <person name="Imamovic A."/>
            <person name="Ireland A."/>
            <person name="Larimer J."/>
            <person name="McCowan C."/>
            <person name="Murphy C."/>
            <person name="Pearson M."/>
            <person name="Poon T.W."/>
            <person name="Priest M."/>
            <person name="Roberts A."/>
            <person name="Saif S."/>
            <person name="Shea T."/>
            <person name="Sisk P."/>
            <person name="Sykes S."/>
            <person name="Wortman J."/>
            <person name="Nusbaum C."/>
            <person name="Birren B."/>
        </authorList>
    </citation>
    <scope>NUCLEOTIDE SEQUENCE [LARGE SCALE GENOMIC DNA]</scope>
    <source>
        <strain evidence="2">1006PhL</strain>
    </source>
</reference>
<dbReference type="OrthoDB" id="2277247at2759"/>